<dbReference type="PANTHER" id="PTHR37984">
    <property type="entry name" value="PROTEIN CBG26694"/>
    <property type="match status" value="1"/>
</dbReference>
<dbReference type="InterPro" id="IPR043502">
    <property type="entry name" value="DNA/RNA_pol_sf"/>
</dbReference>
<keyword evidence="1" id="KW-0511">Multifunctional enzyme</keyword>
<evidence type="ECO:0000256" key="2">
    <source>
        <dbReference type="SAM" id="MobiDB-lite"/>
    </source>
</evidence>
<dbReference type="InterPro" id="IPR041577">
    <property type="entry name" value="RT_RNaseH_2"/>
</dbReference>
<comment type="caution">
    <text evidence="4">The sequence shown here is derived from an EMBL/GenBank/DDBJ whole genome shotgun (WGS) entry which is preliminary data.</text>
</comment>
<protein>
    <recommendedName>
        <fullName evidence="3">SCAN box domain-containing protein</fullName>
    </recommendedName>
</protein>
<accession>A0AAD7T4T6</accession>
<dbReference type="GO" id="GO:0003824">
    <property type="term" value="F:catalytic activity"/>
    <property type="evidence" value="ECO:0007669"/>
    <property type="project" value="UniProtKB-KW"/>
</dbReference>
<feature type="region of interest" description="Disordered" evidence="2">
    <location>
        <begin position="65"/>
        <end position="87"/>
    </location>
</feature>
<dbReference type="InterPro" id="IPR003309">
    <property type="entry name" value="SCAN_dom"/>
</dbReference>
<evidence type="ECO:0000256" key="1">
    <source>
        <dbReference type="ARBA" id="ARBA00023268"/>
    </source>
</evidence>
<dbReference type="Gene3D" id="1.10.4020.10">
    <property type="entry name" value="DNA breaking-rejoining enzymes"/>
    <property type="match status" value="1"/>
</dbReference>
<dbReference type="InterPro" id="IPR038269">
    <property type="entry name" value="SCAN_sf"/>
</dbReference>
<dbReference type="SUPFAM" id="SSF47353">
    <property type="entry name" value="Retrovirus capsid dimerization domain-like"/>
    <property type="match status" value="1"/>
</dbReference>
<evidence type="ECO:0000313" key="5">
    <source>
        <dbReference type="Proteomes" id="UP001221898"/>
    </source>
</evidence>
<feature type="compositionally biased region" description="Polar residues" evidence="2">
    <location>
        <begin position="69"/>
        <end position="78"/>
    </location>
</feature>
<dbReference type="Pfam" id="PF02023">
    <property type="entry name" value="SCAN"/>
    <property type="match status" value="1"/>
</dbReference>
<dbReference type="AlphaFoldDB" id="A0AAD7T4T6"/>
<dbReference type="PANTHER" id="PTHR37984:SF5">
    <property type="entry name" value="PROTEIN NYNRIN-LIKE"/>
    <property type="match status" value="1"/>
</dbReference>
<keyword evidence="5" id="KW-1185">Reference proteome</keyword>
<dbReference type="EMBL" id="JAINUG010000013">
    <property type="protein sequence ID" value="KAJ8414399.1"/>
    <property type="molecule type" value="Genomic_DNA"/>
</dbReference>
<dbReference type="InterPro" id="IPR043128">
    <property type="entry name" value="Rev_trsase/Diguanyl_cyclase"/>
</dbReference>
<dbReference type="Pfam" id="PF17919">
    <property type="entry name" value="RT_RNaseH_2"/>
    <property type="match status" value="1"/>
</dbReference>
<gene>
    <name evidence="4" type="ORF">AAFF_G00052690</name>
</gene>
<proteinExistence type="predicted"/>
<reference evidence="4" key="1">
    <citation type="journal article" date="2023" name="Science">
        <title>Genome structures resolve the early diversification of teleost fishes.</title>
        <authorList>
            <person name="Parey E."/>
            <person name="Louis A."/>
            <person name="Montfort J."/>
            <person name="Bouchez O."/>
            <person name="Roques C."/>
            <person name="Iampietro C."/>
            <person name="Lluch J."/>
            <person name="Castinel A."/>
            <person name="Donnadieu C."/>
            <person name="Desvignes T."/>
            <person name="Floi Bucao C."/>
            <person name="Jouanno E."/>
            <person name="Wen M."/>
            <person name="Mejri S."/>
            <person name="Dirks R."/>
            <person name="Jansen H."/>
            <person name="Henkel C."/>
            <person name="Chen W.J."/>
            <person name="Zahm M."/>
            <person name="Cabau C."/>
            <person name="Klopp C."/>
            <person name="Thompson A.W."/>
            <person name="Robinson-Rechavi M."/>
            <person name="Braasch I."/>
            <person name="Lecointre G."/>
            <person name="Bobe J."/>
            <person name="Postlethwait J.H."/>
            <person name="Berthelot C."/>
            <person name="Roest Crollius H."/>
            <person name="Guiguen Y."/>
        </authorList>
    </citation>
    <scope>NUCLEOTIDE SEQUENCE</scope>
    <source>
        <strain evidence="4">NC1722</strain>
    </source>
</reference>
<dbReference type="PROSITE" id="PS50804">
    <property type="entry name" value="SCAN_BOX"/>
    <property type="match status" value="1"/>
</dbReference>
<organism evidence="4 5">
    <name type="scientific">Aldrovandia affinis</name>
    <dbReference type="NCBI Taxonomy" id="143900"/>
    <lineage>
        <taxon>Eukaryota</taxon>
        <taxon>Metazoa</taxon>
        <taxon>Chordata</taxon>
        <taxon>Craniata</taxon>
        <taxon>Vertebrata</taxon>
        <taxon>Euteleostomi</taxon>
        <taxon>Actinopterygii</taxon>
        <taxon>Neopterygii</taxon>
        <taxon>Teleostei</taxon>
        <taxon>Notacanthiformes</taxon>
        <taxon>Halosauridae</taxon>
        <taxon>Aldrovandia</taxon>
    </lineage>
</organism>
<name>A0AAD7T4T6_9TELE</name>
<dbReference type="InterPro" id="IPR050951">
    <property type="entry name" value="Retrovirus_Pol_polyprotein"/>
</dbReference>
<evidence type="ECO:0000313" key="4">
    <source>
        <dbReference type="EMBL" id="KAJ8414399.1"/>
    </source>
</evidence>
<feature type="domain" description="SCAN box" evidence="3">
    <location>
        <begin position="28"/>
        <end position="67"/>
    </location>
</feature>
<dbReference type="Gene3D" id="3.30.70.270">
    <property type="match status" value="1"/>
</dbReference>
<dbReference type="SUPFAM" id="SSF56672">
    <property type="entry name" value="DNA/RNA polymerases"/>
    <property type="match status" value="1"/>
</dbReference>
<evidence type="ECO:0000259" key="3">
    <source>
        <dbReference type="PROSITE" id="PS50804"/>
    </source>
</evidence>
<dbReference type="Proteomes" id="UP001221898">
    <property type="component" value="Unassembled WGS sequence"/>
</dbReference>
<sequence length="252" mass="28986">MDEEQSDMYTDLKEALLRKFDINPEIYHLQFQSITTPPGETPRETYDHLKGLYHRWMHPEIHSKEEISHQPSYHSNPTRGRETWDNRDKPVIGTPFQWIAMDIVGPLEKSSLGHDFVLVVCDYTPRFPEAFPLCSTKMPQLIKLATIATPLINLTSKAACNPVKWTEECEQAFVTLKTHLCTQPILKSPDFEDCFLVQVDASGRDKNSRVTRWYLALQPYKFRIQHKAGKQNLIADYLSRIPDLVVSGEGGN</sequence>